<keyword evidence="1" id="KW-0812">Transmembrane</keyword>
<proteinExistence type="predicted"/>
<sequence length="70" mass="8391">MFFCNKGIRNISLTSICIFFNICTPEFACTIFIGIGIVNNLFYKYRFAFHYTDRITKRCIRILIFSYRLK</sequence>
<name>S4P1H2_9NEOP</name>
<evidence type="ECO:0000313" key="2">
    <source>
        <dbReference type="EMBL" id="JAA80065.1"/>
    </source>
</evidence>
<accession>S4P1H2</accession>
<dbReference type="AlphaFoldDB" id="S4P1H2"/>
<keyword evidence="1" id="KW-1133">Transmembrane helix</keyword>
<evidence type="ECO:0000256" key="1">
    <source>
        <dbReference type="SAM" id="Phobius"/>
    </source>
</evidence>
<feature type="transmembrane region" description="Helical" evidence="1">
    <location>
        <begin position="12"/>
        <end position="38"/>
    </location>
</feature>
<keyword evidence="1" id="KW-0472">Membrane</keyword>
<reference evidence="2" key="1">
    <citation type="journal article" date="2013" name="BMC Genomics">
        <title>Unscrambling butterfly oogenesis.</title>
        <authorList>
            <person name="Carter J.M."/>
            <person name="Baker S.C."/>
            <person name="Pink R."/>
            <person name="Carter D.R."/>
            <person name="Collins A."/>
            <person name="Tomlin J."/>
            <person name="Gibbs M."/>
            <person name="Breuker C.J."/>
        </authorList>
    </citation>
    <scope>NUCLEOTIDE SEQUENCE</scope>
    <source>
        <tissue evidence="2">Ovary</tissue>
    </source>
</reference>
<reference evidence="2" key="2">
    <citation type="submission" date="2013-05" db="EMBL/GenBank/DDBJ databases">
        <authorList>
            <person name="Carter J.-M."/>
            <person name="Baker S.C."/>
            <person name="Pink R."/>
            <person name="Carter D.R.F."/>
            <person name="Collins A."/>
            <person name="Tomlin J."/>
            <person name="Gibbs M."/>
            <person name="Breuker C.J."/>
        </authorList>
    </citation>
    <scope>NUCLEOTIDE SEQUENCE</scope>
    <source>
        <tissue evidence="2">Ovary</tissue>
    </source>
</reference>
<organism evidence="2">
    <name type="scientific">Pararge aegeria</name>
    <name type="common">speckled wood butterfly</name>
    <dbReference type="NCBI Taxonomy" id="116150"/>
    <lineage>
        <taxon>Eukaryota</taxon>
        <taxon>Metazoa</taxon>
        <taxon>Ecdysozoa</taxon>
        <taxon>Arthropoda</taxon>
        <taxon>Hexapoda</taxon>
        <taxon>Insecta</taxon>
        <taxon>Pterygota</taxon>
        <taxon>Neoptera</taxon>
        <taxon>Endopterygota</taxon>
        <taxon>Lepidoptera</taxon>
        <taxon>Glossata</taxon>
        <taxon>Ditrysia</taxon>
        <taxon>Papilionoidea</taxon>
        <taxon>Nymphalidae</taxon>
        <taxon>Satyrinae</taxon>
        <taxon>Satyrini</taxon>
        <taxon>Parargina</taxon>
        <taxon>Pararge</taxon>
    </lineage>
</organism>
<protein>
    <submittedName>
        <fullName evidence="2">Uncharacterized protein</fullName>
    </submittedName>
</protein>
<dbReference type="EMBL" id="GAIX01012495">
    <property type="protein sequence ID" value="JAA80065.1"/>
    <property type="molecule type" value="Transcribed_RNA"/>
</dbReference>